<protein>
    <submittedName>
        <fullName evidence="1">Uncharacterized protein</fullName>
    </submittedName>
</protein>
<accession>A0A0D2GHW4</accession>
<dbReference type="AlphaFoldDB" id="A0A0D2GHW4"/>
<name>A0A0D2GHW4_9EURO</name>
<proteinExistence type="predicted"/>
<organism evidence="1 2">
    <name type="scientific">Fonsecaea pedrosoi CBS 271.37</name>
    <dbReference type="NCBI Taxonomy" id="1442368"/>
    <lineage>
        <taxon>Eukaryota</taxon>
        <taxon>Fungi</taxon>
        <taxon>Dikarya</taxon>
        <taxon>Ascomycota</taxon>
        <taxon>Pezizomycotina</taxon>
        <taxon>Eurotiomycetes</taxon>
        <taxon>Chaetothyriomycetidae</taxon>
        <taxon>Chaetothyriales</taxon>
        <taxon>Herpotrichiellaceae</taxon>
        <taxon>Fonsecaea</taxon>
    </lineage>
</organism>
<dbReference type="HOGENOM" id="CLU_2831228_0_0_1"/>
<dbReference type="RefSeq" id="XP_013281998.1">
    <property type="nucleotide sequence ID" value="XM_013426544.1"/>
</dbReference>
<dbReference type="Proteomes" id="UP000053029">
    <property type="component" value="Unassembled WGS sequence"/>
</dbReference>
<dbReference type="EMBL" id="KN846973">
    <property type="protein sequence ID" value="KIW78190.1"/>
    <property type="molecule type" value="Genomic_DNA"/>
</dbReference>
<dbReference type="VEuPathDB" id="FungiDB:Z517_08023"/>
<reference evidence="1 2" key="1">
    <citation type="submission" date="2015-01" db="EMBL/GenBank/DDBJ databases">
        <title>The Genome Sequence of Fonsecaea pedrosoi CBS 271.37.</title>
        <authorList>
            <consortium name="The Broad Institute Genomics Platform"/>
            <person name="Cuomo C."/>
            <person name="de Hoog S."/>
            <person name="Gorbushina A."/>
            <person name="Stielow B."/>
            <person name="Teixiera M."/>
            <person name="Abouelleil A."/>
            <person name="Chapman S.B."/>
            <person name="Priest M."/>
            <person name="Young S.K."/>
            <person name="Wortman J."/>
            <person name="Nusbaum C."/>
            <person name="Birren B."/>
        </authorList>
    </citation>
    <scope>NUCLEOTIDE SEQUENCE [LARGE SCALE GENOMIC DNA]</scope>
    <source>
        <strain evidence="1 2">CBS 271.37</strain>
    </source>
</reference>
<dbReference type="GeneID" id="25307513"/>
<evidence type="ECO:0000313" key="1">
    <source>
        <dbReference type="EMBL" id="KIW78190.1"/>
    </source>
</evidence>
<keyword evidence="2" id="KW-1185">Reference proteome</keyword>
<gene>
    <name evidence="1" type="ORF">Z517_08023</name>
</gene>
<evidence type="ECO:0000313" key="2">
    <source>
        <dbReference type="Proteomes" id="UP000053029"/>
    </source>
</evidence>
<sequence>MNVLIQEDSPEKADMQTILGRIRGLSSAQEGLEISAQWWAAVVTNLALAKLDQPARSTLWLAMSNE</sequence>